<keyword evidence="2" id="KW-0479">Metal-binding</keyword>
<protein>
    <submittedName>
        <fullName evidence="12">Copia protein</fullName>
    </submittedName>
</protein>
<sequence length="177" mass="21411">YLLNRSPTDSLKTTPYEMWEKKKSDLKNLQLFGCEAYAKVLEPIKKLDQRSKRYVFIGYAPTGYRLWSEEKQKIKIARDVKFGMRTHKKTKETHKRKWIDLLSEKETNSLAESSSEEEWEQANEEENTEEIEEDSEDITHHQEDNEMDVREVRRSTRDRKQIYGFRNAYVQRSYYRK</sequence>
<evidence type="ECO:0000313" key="12">
    <source>
        <dbReference type="EMBL" id="EZA51174.1"/>
    </source>
</evidence>
<evidence type="ECO:0000256" key="8">
    <source>
        <dbReference type="ARBA" id="ARBA00022932"/>
    </source>
</evidence>
<gene>
    <name evidence="12" type="ORF">X777_10272</name>
</gene>
<dbReference type="GO" id="GO:0046872">
    <property type="term" value="F:metal ion binding"/>
    <property type="evidence" value="ECO:0007669"/>
    <property type="project" value="UniProtKB-KW"/>
</dbReference>
<dbReference type="GO" id="GO:0015074">
    <property type="term" value="P:DNA integration"/>
    <property type="evidence" value="ECO:0007669"/>
    <property type="project" value="UniProtKB-KW"/>
</dbReference>
<evidence type="ECO:0000313" key="13">
    <source>
        <dbReference type="Proteomes" id="UP000053097"/>
    </source>
</evidence>
<organism evidence="12 13">
    <name type="scientific">Ooceraea biroi</name>
    <name type="common">Clonal raider ant</name>
    <name type="synonym">Cerapachys biroi</name>
    <dbReference type="NCBI Taxonomy" id="2015173"/>
    <lineage>
        <taxon>Eukaryota</taxon>
        <taxon>Metazoa</taxon>
        <taxon>Ecdysozoa</taxon>
        <taxon>Arthropoda</taxon>
        <taxon>Hexapoda</taxon>
        <taxon>Insecta</taxon>
        <taxon>Pterygota</taxon>
        <taxon>Neoptera</taxon>
        <taxon>Endopterygota</taxon>
        <taxon>Hymenoptera</taxon>
        <taxon>Apocrita</taxon>
        <taxon>Aculeata</taxon>
        <taxon>Formicoidea</taxon>
        <taxon>Formicidae</taxon>
        <taxon>Dorylinae</taxon>
        <taxon>Ooceraea</taxon>
    </lineage>
</organism>
<dbReference type="PANTHER" id="PTHR42648">
    <property type="entry name" value="TRANSPOSASE, PUTATIVE-RELATED"/>
    <property type="match status" value="1"/>
</dbReference>
<keyword evidence="8" id="KW-0239">DNA-directed DNA polymerase</keyword>
<accession>A0A026W831</accession>
<dbReference type="InterPro" id="IPR057670">
    <property type="entry name" value="SH3_retrovirus"/>
</dbReference>
<dbReference type="Pfam" id="PF25597">
    <property type="entry name" value="SH3_retrovirus"/>
    <property type="match status" value="1"/>
</dbReference>
<dbReference type="GO" id="GO:0016787">
    <property type="term" value="F:hydrolase activity"/>
    <property type="evidence" value="ECO:0007669"/>
    <property type="project" value="UniProtKB-KW"/>
</dbReference>
<dbReference type="GO" id="GO:0006310">
    <property type="term" value="P:DNA recombination"/>
    <property type="evidence" value="ECO:0007669"/>
    <property type="project" value="UniProtKB-KW"/>
</dbReference>
<feature type="region of interest" description="Disordered" evidence="10">
    <location>
        <begin position="107"/>
        <end position="155"/>
    </location>
</feature>
<keyword evidence="7" id="KW-0695">RNA-directed DNA polymerase</keyword>
<keyword evidence="6" id="KW-0229">DNA integration</keyword>
<evidence type="ECO:0000256" key="7">
    <source>
        <dbReference type="ARBA" id="ARBA00022918"/>
    </source>
</evidence>
<feature type="compositionally biased region" description="Acidic residues" evidence="10">
    <location>
        <begin position="114"/>
        <end position="136"/>
    </location>
</feature>
<dbReference type="STRING" id="2015173.A0A026W831"/>
<evidence type="ECO:0000256" key="4">
    <source>
        <dbReference type="ARBA" id="ARBA00022801"/>
    </source>
</evidence>
<keyword evidence="3" id="KW-0255">Endonuclease</keyword>
<dbReference type="EMBL" id="KK107410">
    <property type="protein sequence ID" value="EZA51174.1"/>
    <property type="molecule type" value="Genomic_DNA"/>
</dbReference>
<evidence type="ECO:0000256" key="10">
    <source>
        <dbReference type="SAM" id="MobiDB-lite"/>
    </source>
</evidence>
<keyword evidence="1" id="KW-0540">Nuclease</keyword>
<name>A0A026W831_OOCBI</name>
<keyword evidence="8" id="KW-0548">Nucleotidyltransferase</keyword>
<evidence type="ECO:0000256" key="1">
    <source>
        <dbReference type="ARBA" id="ARBA00022722"/>
    </source>
</evidence>
<dbReference type="GO" id="GO:0003887">
    <property type="term" value="F:DNA-directed DNA polymerase activity"/>
    <property type="evidence" value="ECO:0007669"/>
    <property type="project" value="UniProtKB-KW"/>
</dbReference>
<keyword evidence="5" id="KW-0460">Magnesium</keyword>
<dbReference type="GO" id="GO:0003964">
    <property type="term" value="F:RNA-directed DNA polymerase activity"/>
    <property type="evidence" value="ECO:0007669"/>
    <property type="project" value="UniProtKB-KW"/>
</dbReference>
<dbReference type="Proteomes" id="UP000053097">
    <property type="component" value="Unassembled WGS sequence"/>
</dbReference>
<dbReference type="OMA" id="DWRESME"/>
<proteinExistence type="predicted"/>
<evidence type="ECO:0000256" key="9">
    <source>
        <dbReference type="ARBA" id="ARBA00023172"/>
    </source>
</evidence>
<evidence type="ECO:0000256" key="6">
    <source>
        <dbReference type="ARBA" id="ARBA00022908"/>
    </source>
</evidence>
<keyword evidence="4" id="KW-0378">Hydrolase</keyword>
<dbReference type="PANTHER" id="PTHR42648:SF11">
    <property type="entry name" value="TRANSPOSON TY4-P GAG-POL POLYPROTEIN"/>
    <property type="match status" value="1"/>
</dbReference>
<feature type="domain" description="Retroviral polymerase SH3-like" evidence="11">
    <location>
        <begin position="34"/>
        <end position="90"/>
    </location>
</feature>
<evidence type="ECO:0000259" key="11">
    <source>
        <dbReference type="Pfam" id="PF25597"/>
    </source>
</evidence>
<evidence type="ECO:0000256" key="2">
    <source>
        <dbReference type="ARBA" id="ARBA00022723"/>
    </source>
</evidence>
<feature type="compositionally biased region" description="Basic and acidic residues" evidence="10">
    <location>
        <begin position="137"/>
        <end position="155"/>
    </location>
</feature>
<feature type="non-terminal residue" evidence="12">
    <location>
        <position position="1"/>
    </location>
</feature>
<keyword evidence="9" id="KW-0233">DNA recombination</keyword>
<dbReference type="InterPro" id="IPR039537">
    <property type="entry name" value="Retrotran_Ty1/copia-like"/>
</dbReference>
<dbReference type="GO" id="GO:0004519">
    <property type="term" value="F:endonuclease activity"/>
    <property type="evidence" value="ECO:0007669"/>
    <property type="project" value="UniProtKB-KW"/>
</dbReference>
<reference evidence="12 13" key="1">
    <citation type="journal article" date="2014" name="Curr. Biol.">
        <title>The genome of the clonal raider ant Cerapachys biroi.</title>
        <authorList>
            <person name="Oxley P.R."/>
            <person name="Ji L."/>
            <person name="Fetter-Pruneda I."/>
            <person name="McKenzie S.K."/>
            <person name="Li C."/>
            <person name="Hu H."/>
            <person name="Zhang G."/>
            <person name="Kronauer D.J."/>
        </authorList>
    </citation>
    <scope>NUCLEOTIDE SEQUENCE [LARGE SCALE GENOMIC DNA]</scope>
</reference>
<keyword evidence="8" id="KW-0808">Transferase</keyword>
<dbReference type="AlphaFoldDB" id="A0A026W831"/>
<evidence type="ECO:0000256" key="5">
    <source>
        <dbReference type="ARBA" id="ARBA00022842"/>
    </source>
</evidence>
<evidence type="ECO:0000256" key="3">
    <source>
        <dbReference type="ARBA" id="ARBA00022759"/>
    </source>
</evidence>
<keyword evidence="13" id="KW-1185">Reference proteome</keyword>